<sequence length="405" mass="45706">MGELHLCWMGNIEQLKQFVSDNIELNGVWVSPGGDKKKYSDGDTSISWRKGNKVLRIEGKGKNQINAKLCSIICNSGISLEEAGAANNLSSVSHCRTSELSVEMEGVKLDIAIAERDIGNNKFTIENVEARLNKLTEEFGKVSQQLDNCREAETYFLNNQHKDRSSPTFEYSNMADMGHSTREKLCYEKATSTIDLTVNNQINDVDSVVESSPDNMPHIEILDKASSTIDLTVNNQINDANVVEFSPENTPPIEILDRATENSRSNQSCIILNSCSGSSKQDAIPLDVCNQTDEICDKTNFQSISPRIQSISTRITTRRPPVNIVPKHNSTALVGNQIDKIYDETNFQSIPTRITTRWPLKRKTTRSRKLYRKQMSDRQGFCPVPIFNQTDWHQYLDYVSEIMRQ</sequence>
<dbReference type="EMBL" id="CACRXK020002754">
    <property type="protein sequence ID" value="CAB3995883.1"/>
    <property type="molecule type" value="Genomic_DNA"/>
</dbReference>
<proteinExistence type="predicted"/>
<gene>
    <name evidence="1" type="ORF">PACLA_8A015786</name>
</gene>
<dbReference type="Proteomes" id="UP001152795">
    <property type="component" value="Unassembled WGS sequence"/>
</dbReference>
<accession>A0A6S7GVD5</accession>
<dbReference type="AlphaFoldDB" id="A0A6S7GVD5"/>
<organism evidence="1 2">
    <name type="scientific">Paramuricea clavata</name>
    <name type="common">Red gorgonian</name>
    <name type="synonym">Violescent sea-whip</name>
    <dbReference type="NCBI Taxonomy" id="317549"/>
    <lineage>
        <taxon>Eukaryota</taxon>
        <taxon>Metazoa</taxon>
        <taxon>Cnidaria</taxon>
        <taxon>Anthozoa</taxon>
        <taxon>Octocorallia</taxon>
        <taxon>Malacalcyonacea</taxon>
        <taxon>Plexauridae</taxon>
        <taxon>Paramuricea</taxon>
    </lineage>
</organism>
<keyword evidence="2" id="KW-1185">Reference proteome</keyword>
<evidence type="ECO:0000313" key="1">
    <source>
        <dbReference type="EMBL" id="CAB3995883.1"/>
    </source>
</evidence>
<reference evidence="1" key="1">
    <citation type="submission" date="2020-04" db="EMBL/GenBank/DDBJ databases">
        <authorList>
            <person name="Alioto T."/>
            <person name="Alioto T."/>
            <person name="Gomez Garrido J."/>
        </authorList>
    </citation>
    <scope>NUCLEOTIDE SEQUENCE</scope>
    <source>
        <strain evidence="1">A484AB</strain>
    </source>
</reference>
<name>A0A6S7GVD5_PARCT</name>
<protein>
    <submittedName>
        <fullName evidence="1">Uncharacterized protein</fullName>
    </submittedName>
</protein>
<evidence type="ECO:0000313" key="2">
    <source>
        <dbReference type="Proteomes" id="UP001152795"/>
    </source>
</evidence>
<comment type="caution">
    <text evidence="1">The sequence shown here is derived from an EMBL/GenBank/DDBJ whole genome shotgun (WGS) entry which is preliminary data.</text>
</comment>